<keyword evidence="8" id="KW-1185">Reference proteome</keyword>
<evidence type="ECO:0000256" key="3">
    <source>
        <dbReference type="ARBA" id="ARBA00022630"/>
    </source>
</evidence>
<dbReference type="EMBL" id="CP099489">
    <property type="protein sequence ID" value="USQ81547.1"/>
    <property type="molecule type" value="Genomic_DNA"/>
</dbReference>
<dbReference type="RefSeq" id="WP_252595065.1">
    <property type="nucleotide sequence ID" value="NZ_CP099489.1"/>
</dbReference>
<protein>
    <recommendedName>
        <fullName evidence="9">FAD/NAD(P)-binding domain-containing protein</fullName>
    </recommendedName>
</protein>
<feature type="compositionally biased region" description="Basic and acidic residues" evidence="6">
    <location>
        <begin position="177"/>
        <end position="204"/>
    </location>
</feature>
<dbReference type="SUPFAM" id="SSF51905">
    <property type="entry name" value="FAD/NAD(P)-binding domain"/>
    <property type="match status" value="1"/>
</dbReference>
<evidence type="ECO:0000256" key="2">
    <source>
        <dbReference type="ARBA" id="ARBA00010790"/>
    </source>
</evidence>
<gene>
    <name evidence="7" type="ORF">NF556_07855</name>
</gene>
<keyword evidence="3" id="KW-0285">Flavoprotein</keyword>
<evidence type="ECO:0000313" key="8">
    <source>
        <dbReference type="Proteomes" id="UP001056455"/>
    </source>
</evidence>
<dbReference type="Gene3D" id="3.30.410.10">
    <property type="entry name" value="Cholesterol Oxidase, domain 2"/>
    <property type="match status" value="1"/>
</dbReference>
<keyword evidence="5" id="KW-0560">Oxidoreductase</keyword>
<evidence type="ECO:0000256" key="1">
    <source>
        <dbReference type="ARBA" id="ARBA00001974"/>
    </source>
</evidence>
<name>A0ABY4YXQ7_9MICO</name>
<dbReference type="InterPro" id="IPR052542">
    <property type="entry name" value="Cholesterol_Oxidase"/>
</dbReference>
<comment type="similarity">
    <text evidence="2">Belongs to the GMC oxidoreductase family.</text>
</comment>
<reference evidence="7" key="1">
    <citation type="submission" date="2022-06" db="EMBL/GenBank/DDBJ databases">
        <title>Ornithinimicrobium HY1793.</title>
        <authorList>
            <person name="Huang Y."/>
        </authorList>
    </citation>
    <scope>NUCLEOTIDE SEQUENCE</scope>
    <source>
        <strain evidence="7">HY1793</strain>
    </source>
</reference>
<dbReference type="InterPro" id="IPR036188">
    <property type="entry name" value="FAD/NAD-bd_sf"/>
</dbReference>
<sequence length="226" mass="24179">MAPVTDPQQAEVIVVGSGFGGAVAAARFAQAGGWGGGSLAYANVFARPFDQMLEDRWPLHMRRGALDPYYDLAAHMLEVTPTTDDPRTGGPAPRTALIEDFMARSNIPEATARPNLAVTFGDPDQWRPNIHGVPRRGCAFVGECVLGCNHGAKNTLDTKLSGGGRVGRRAGRHRRAGRPDRAAGRWLCRDRLDTHGSAGRDPRVGRAQGRAGCRHGRHDRDAAAGS</sequence>
<feature type="region of interest" description="Disordered" evidence="6">
    <location>
        <begin position="160"/>
        <end position="226"/>
    </location>
</feature>
<proteinExistence type="inferred from homology"/>
<dbReference type="Gene3D" id="3.50.50.60">
    <property type="entry name" value="FAD/NAD(P)-binding domain"/>
    <property type="match status" value="2"/>
</dbReference>
<keyword evidence="4" id="KW-0274">FAD</keyword>
<feature type="compositionally biased region" description="Basic residues" evidence="6">
    <location>
        <begin position="166"/>
        <end position="176"/>
    </location>
</feature>
<accession>A0ABY4YXQ7</accession>
<dbReference type="PANTHER" id="PTHR47470:SF1">
    <property type="entry name" value="FAD-DEPENDENT OXIDOREDUCTASE 2 FAD BINDING DOMAIN-CONTAINING PROTEIN"/>
    <property type="match status" value="1"/>
</dbReference>
<comment type="cofactor">
    <cofactor evidence="1">
        <name>FAD</name>
        <dbReference type="ChEBI" id="CHEBI:57692"/>
    </cofactor>
</comment>
<evidence type="ECO:0000256" key="4">
    <source>
        <dbReference type="ARBA" id="ARBA00022827"/>
    </source>
</evidence>
<organism evidence="7 8">
    <name type="scientific">Ornithinimicrobium faecis</name>
    <dbReference type="NCBI Taxonomy" id="2934158"/>
    <lineage>
        <taxon>Bacteria</taxon>
        <taxon>Bacillati</taxon>
        <taxon>Actinomycetota</taxon>
        <taxon>Actinomycetes</taxon>
        <taxon>Micrococcales</taxon>
        <taxon>Ornithinimicrobiaceae</taxon>
        <taxon>Ornithinimicrobium</taxon>
    </lineage>
</organism>
<evidence type="ECO:0000256" key="5">
    <source>
        <dbReference type="ARBA" id="ARBA00023002"/>
    </source>
</evidence>
<evidence type="ECO:0008006" key="9">
    <source>
        <dbReference type="Google" id="ProtNLM"/>
    </source>
</evidence>
<evidence type="ECO:0000256" key="6">
    <source>
        <dbReference type="SAM" id="MobiDB-lite"/>
    </source>
</evidence>
<dbReference type="Proteomes" id="UP001056455">
    <property type="component" value="Chromosome"/>
</dbReference>
<dbReference type="PANTHER" id="PTHR47470">
    <property type="entry name" value="CHOLESTEROL OXIDASE"/>
    <property type="match status" value="1"/>
</dbReference>
<evidence type="ECO:0000313" key="7">
    <source>
        <dbReference type="EMBL" id="USQ81547.1"/>
    </source>
</evidence>